<sequence length="101" mass="11260">MSLDKLRSKVAFHNSIDVWIAACEEKGAKWRDAEGYKKFVKHLEDSGLTLQKYQLCVSDADSTDEAERDKESFATELKDAGSPAYTIRLSDSALETIRASA</sequence>
<dbReference type="EnsemblBacteria" id="ABK77929">
    <property type="protein sequence ID" value="ABK77929"/>
    <property type="gene ID" value="CENSYa_1306"/>
</dbReference>
<gene>
    <name evidence="1" type="ordered locus">CENSYa_1306</name>
</gene>
<dbReference type="HOGENOM" id="CLU_2152486_0_0_2"/>
<evidence type="ECO:0000313" key="2">
    <source>
        <dbReference type="Proteomes" id="UP000000758"/>
    </source>
</evidence>
<dbReference type="AlphaFoldDB" id="A0RX62"/>
<evidence type="ECO:0000313" key="1">
    <source>
        <dbReference type="EMBL" id="ABK77929.1"/>
    </source>
</evidence>
<keyword evidence="2" id="KW-1185">Reference proteome</keyword>
<name>A0RX62_CENSY</name>
<protein>
    <submittedName>
        <fullName evidence="1">Uncharacterized protein</fullName>
    </submittedName>
</protein>
<dbReference type="KEGG" id="csy:CENSYa_1306"/>
<reference evidence="1 2" key="1">
    <citation type="journal article" date="2006" name="Proc. Natl. Acad. Sci. U.S.A.">
        <title>Genomic analysis of the uncultivated marine crenarchaeote Cenarchaeum symbiosum.</title>
        <authorList>
            <person name="Hallam S.J."/>
            <person name="Konstantinidis K.T."/>
            <person name="Putnam N."/>
            <person name="Schleper C."/>
            <person name="Watanabe Y."/>
            <person name="Sugahara J."/>
            <person name="Preston C."/>
            <person name="de la Torre J."/>
            <person name="Richardson P.M."/>
            <person name="DeLong E.F."/>
        </authorList>
    </citation>
    <scope>NUCLEOTIDE SEQUENCE [LARGE SCALE GENOMIC DNA]</scope>
    <source>
        <strain evidence="2">A</strain>
    </source>
</reference>
<dbReference type="Proteomes" id="UP000000758">
    <property type="component" value="Chromosome"/>
</dbReference>
<proteinExistence type="predicted"/>
<dbReference type="EMBL" id="DP000238">
    <property type="protein sequence ID" value="ABK77929.1"/>
    <property type="molecule type" value="Genomic_DNA"/>
</dbReference>
<organism evidence="1 2">
    <name type="scientific">Cenarchaeum symbiosum (strain A)</name>
    <dbReference type="NCBI Taxonomy" id="414004"/>
    <lineage>
        <taxon>Archaea</taxon>
        <taxon>Nitrososphaerota</taxon>
        <taxon>Candidatus Cenarchaeales</taxon>
        <taxon>Candidatus Cenarchaeaceae</taxon>
        <taxon>Candidatus Cenarchaeum</taxon>
    </lineage>
</organism>
<accession>A0RX62</accession>
<dbReference type="STRING" id="414004.CENSYa_1306"/>